<keyword evidence="2" id="KW-0812">Transmembrane</keyword>
<keyword evidence="4" id="KW-1185">Reference proteome</keyword>
<evidence type="ECO:0000256" key="1">
    <source>
        <dbReference type="SAM" id="MobiDB-lite"/>
    </source>
</evidence>
<keyword evidence="2" id="KW-0472">Membrane</keyword>
<dbReference type="AlphaFoldDB" id="A0A918NSE8"/>
<comment type="caution">
    <text evidence="3">The sequence shown here is derived from an EMBL/GenBank/DDBJ whole genome shotgun (WGS) entry which is preliminary data.</text>
</comment>
<dbReference type="RefSeq" id="WP_190039499.1">
    <property type="nucleotide sequence ID" value="NZ_BMWD01000034.1"/>
</dbReference>
<keyword evidence="2" id="KW-1133">Transmembrane helix</keyword>
<sequence>MRKPPDDKTYRQRMAVWILLFLVGVVLLASSYYLDGASLGADGDDAESNVLAWAGLGVTAVTAVGGLVTSYAELKAARRRTDRSALTQPLDQSGPDPRWGQARTIPRRHLHGPTGHQH</sequence>
<evidence type="ECO:0000256" key="2">
    <source>
        <dbReference type="SAM" id="Phobius"/>
    </source>
</evidence>
<feature type="transmembrane region" description="Helical" evidence="2">
    <location>
        <begin position="50"/>
        <end position="74"/>
    </location>
</feature>
<evidence type="ECO:0000313" key="4">
    <source>
        <dbReference type="Proteomes" id="UP000645555"/>
    </source>
</evidence>
<gene>
    <name evidence="3" type="ORF">GCM10010515_68230</name>
</gene>
<feature type="region of interest" description="Disordered" evidence="1">
    <location>
        <begin position="79"/>
        <end position="118"/>
    </location>
</feature>
<protein>
    <submittedName>
        <fullName evidence="3">Uncharacterized protein</fullName>
    </submittedName>
</protein>
<reference evidence="3" key="1">
    <citation type="journal article" date="2014" name="Int. J. Syst. Evol. Microbiol.">
        <title>Complete genome sequence of Corynebacterium casei LMG S-19264T (=DSM 44701T), isolated from a smear-ripened cheese.</title>
        <authorList>
            <consortium name="US DOE Joint Genome Institute (JGI-PGF)"/>
            <person name="Walter F."/>
            <person name="Albersmeier A."/>
            <person name="Kalinowski J."/>
            <person name="Ruckert C."/>
        </authorList>
    </citation>
    <scope>NUCLEOTIDE SEQUENCE</scope>
    <source>
        <strain evidence="3">JCM 4956</strain>
    </source>
</reference>
<dbReference type="Proteomes" id="UP000645555">
    <property type="component" value="Unassembled WGS sequence"/>
</dbReference>
<accession>A0A918NSE8</accession>
<name>A0A918NSE8_9ACTN</name>
<dbReference type="EMBL" id="BMWD01000034">
    <property type="protein sequence ID" value="GGX91473.1"/>
    <property type="molecule type" value="Genomic_DNA"/>
</dbReference>
<feature type="compositionally biased region" description="Basic residues" evidence="1">
    <location>
        <begin position="105"/>
        <end position="118"/>
    </location>
</feature>
<evidence type="ECO:0000313" key="3">
    <source>
        <dbReference type="EMBL" id="GGX91473.1"/>
    </source>
</evidence>
<organism evidence="3 4">
    <name type="scientific">Streptomyces fructofermentans</name>
    <dbReference type="NCBI Taxonomy" id="152141"/>
    <lineage>
        <taxon>Bacteria</taxon>
        <taxon>Bacillati</taxon>
        <taxon>Actinomycetota</taxon>
        <taxon>Actinomycetes</taxon>
        <taxon>Kitasatosporales</taxon>
        <taxon>Streptomycetaceae</taxon>
        <taxon>Streptomyces</taxon>
    </lineage>
</organism>
<proteinExistence type="predicted"/>
<reference evidence="3" key="2">
    <citation type="submission" date="2020-09" db="EMBL/GenBank/DDBJ databases">
        <authorList>
            <person name="Sun Q."/>
            <person name="Ohkuma M."/>
        </authorList>
    </citation>
    <scope>NUCLEOTIDE SEQUENCE</scope>
    <source>
        <strain evidence="3">JCM 4956</strain>
    </source>
</reference>